<reference evidence="1 2" key="1">
    <citation type="journal article" date="2015" name="Genome Announc.">
        <title>Complete genome sequence of the human gut symbiont Roseburia hominis.</title>
        <authorList>
            <person name="Travis A.J."/>
            <person name="Kelly D."/>
            <person name="Flint H.J."/>
            <person name="Aminov R.I."/>
        </authorList>
    </citation>
    <scope>NUCLEOTIDE SEQUENCE [LARGE SCALE GENOMIC DNA]</scope>
    <source>
        <strain evidence="2">DSM 16839 / JCM 17582 / NCIMB 14029 / A2-183</strain>
    </source>
</reference>
<dbReference type="Proteomes" id="UP000008178">
    <property type="component" value="Chromosome"/>
</dbReference>
<evidence type="ECO:0008006" key="3">
    <source>
        <dbReference type="Google" id="ProtNLM"/>
    </source>
</evidence>
<accession>G2SX88</accession>
<keyword evidence="2" id="KW-1185">Reference proteome</keyword>
<evidence type="ECO:0000313" key="1">
    <source>
        <dbReference type="EMBL" id="AEN97002.1"/>
    </source>
</evidence>
<name>G2SX88_ROSHA</name>
<evidence type="ECO:0000313" key="2">
    <source>
        <dbReference type="Proteomes" id="UP000008178"/>
    </source>
</evidence>
<organism evidence="1 2">
    <name type="scientific">Roseburia hominis (strain DSM 16839 / JCM 17582 / NCIMB 14029 / A2-183)</name>
    <dbReference type="NCBI Taxonomy" id="585394"/>
    <lineage>
        <taxon>Bacteria</taxon>
        <taxon>Bacillati</taxon>
        <taxon>Bacillota</taxon>
        <taxon>Clostridia</taxon>
        <taxon>Lachnospirales</taxon>
        <taxon>Lachnospiraceae</taxon>
        <taxon>Roseburia</taxon>
    </lineage>
</organism>
<dbReference type="SUPFAM" id="SSF52540">
    <property type="entry name" value="P-loop containing nucleoside triphosphate hydrolases"/>
    <property type="match status" value="1"/>
</dbReference>
<dbReference type="Pfam" id="PF13189">
    <property type="entry name" value="Cytidylate_kin2"/>
    <property type="match status" value="1"/>
</dbReference>
<dbReference type="STRING" id="585394.RHOM_09455"/>
<dbReference type="InterPro" id="IPR027417">
    <property type="entry name" value="P-loop_NTPase"/>
</dbReference>
<gene>
    <name evidence="1" type="ordered locus">RHOM_09455</name>
</gene>
<dbReference type="AlphaFoldDB" id="G2SX88"/>
<dbReference type="Gene3D" id="3.40.50.300">
    <property type="entry name" value="P-loop containing nucleotide triphosphate hydrolases"/>
    <property type="match status" value="1"/>
</dbReference>
<dbReference type="KEGG" id="rho:RHOM_09455"/>
<sequence length="148" mass="17317">MGKFEKDTGTGRFFKDFKKYHGLPVQDAIFFNQSDLICDMAKHEDFIVMGRCADVVLTNHHIPHISIFITASFDQSVRRMMEINSLNYKQAEHLLKKLDKRHERYYHAYTGKKWGDAVNYDLCIDSASYGIKESVELIERMINKYPNS</sequence>
<dbReference type="HOGENOM" id="CLU_2056817_0_0_9"/>
<proteinExistence type="predicted"/>
<dbReference type="eggNOG" id="COG1102">
    <property type="taxonomic scope" value="Bacteria"/>
</dbReference>
<dbReference type="EMBL" id="CP003040">
    <property type="protein sequence ID" value="AEN97002.1"/>
    <property type="molecule type" value="Genomic_DNA"/>
</dbReference>
<protein>
    <recommendedName>
        <fullName evidence="3">Cytidylate kinase-like family protein</fullName>
    </recommendedName>
</protein>